<feature type="transmembrane region" description="Helical" evidence="1">
    <location>
        <begin position="12"/>
        <end position="31"/>
    </location>
</feature>
<gene>
    <name evidence="2" type="ORF">D4A39_05000</name>
</gene>
<keyword evidence="3" id="KW-1185">Reference proteome</keyword>
<dbReference type="OrthoDB" id="6080234at2"/>
<feature type="transmembrane region" description="Helical" evidence="1">
    <location>
        <begin position="37"/>
        <end position="59"/>
    </location>
</feature>
<keyword evidence="1" id="KW-0812">Transmembrane</keyword>
<keyword evidence="1" id="KW-0472">Membrane</keyword>
<evidence type="ECO:0000313" key="3">
    <source>
        <dbReference type="Proteomes" id="UP000283734"/>
    </source>
</evidence>
<evidence type="ECO:0000256" key="1">
    <source>
        <dbReference type="SAM" id="Phobius"/>
    </source>
</evidence>
<evidence type="ECO:0000313" key="2">
    <source>
        <dbReference type="EMBL" id="RJG20328.1"/>
    </source>
</evidence>
<protein>
    <submittedName>
        <fullName evidence="2">Uncharacterized protein</fullName>
    </submittedName>
</protein>
<name>A0A418Y467_9GAMM</name>
<reference evidence="2 3" key="1">
    <citation type="submission" date="2018-09" db="EMBL/GenBank/DDBJ databases">
        <title>Alcanivorax profundi sp. nov., isolated from 1000 m-depth seawater of the Mariana Trench.</title>
        <authorList>
            <person name="Liu J."/>
        </authorList>
    </citation>
    <scope>NUCLEOTIDE SEQUENCE [LARGE SCALE GENOMIC DNA]</scope>
    <source>
        <strain evidence="2 3">MTEO17</strain>
    </source>
</reference>
<organism evidence="2 3">
    <name type="scientific">Alcanivorax profundi</name>
    <dbReference type="NCBI Taxonomy" id="2338368"/>
    <lineage>
        <taxon>Bacteria</taxon>
        <taxon>Pseudomonadati</taxon>
        <taxon>Pseudomonadota</taxon>
        <taxon>Gammaproteobacteria</taxon>
        <taxon>Oceanospirillales</taxon>
        <taxon>Alcanivoracaceae</taxon>
        <taxon>Alcanivorax</taxon>
    </lineage>
</organism>
<proteinExistence type="predicted"/>
<sequence>MQLLKNPQLYKNMVALVVAVSTAIVLMAGLSQNSETVFASLLAFAVMVPVIGSAAVALYRDVERALSADRHFA</sequence>
<dbReference type="Proteomes" id="UP000283734">
    <property type="component" value="Unassembled WGS sequence"/>
</dbReference>
<dbReference type="AlphaFoldDB" id="A0A418Y467"/>
<comment type="caution">
    <text evidence="2">The sequence shown here is derived from an EMBL/GenBank/DDBJ whole genome shotgun (WGS) entry which is preliminary data.</text>
</comment>
<dbReference type="EMBL" id="QYYA01000001">
    <property type="protein sequence ID" value="RJG20328.1"/>
    <property type="molecule type" value="Genomic_DNA"/>
</dbReference>
<accession>A0A418Y467</accession>
<keyword evidence="1" id="KW-1133">Transmembrane helix</keyword>